<feature type="transmembrane region" description="Helical" evidence="13">
    <location>
        <begin position="136"/>
        <end position="155"/>
    </location>
</feature>
<evidence type="ECO:0000256" key="11">
    <source>
        <dbReference type="ARBA" id="ARBA00034423"/>
    </source>
</evidence>
<dbReference type="Ensembl" id="ENSEBUT00000021378.1">
    <property type="protein sequence ID" value="ENSEBUP00000020802.1"/>
    <property type="gene ID" value="ENSEBUG00000012824.1"/>
</dbReference>
<dbReference type="PIRSF" id="PIRSF006060">
    <property type="entry name" value="AA_transporter"/>
    <property type="match status" value="1"/>
</dbReference>
<feature type="transmembrane region" description="Helical" evidence="13">
    <location>
        <begin position="39"/>
        <end position="60"/>
    </location>
</feature>
<dbReference type="Pfam" id="PF13520">
    <property type="entry name" value="AA_permease_2"/>
    <property type="match status" value="1"/>
</dbReference>
<feature type="transmembrane region" description="Helical" evidence="13">
    <location>
        <begin position="167"/>
        <end position="186"/>
    </location>
</feature>
<dbReference type="GO" id="GO:0000064">
    <property type="term" value="F:L-ornithine transmembrane transporter activity"/>
    <property type="evidence" value="ECO:0007669"/>
    <property type="project" value="TreeGrafter"/>
</dbReference>
<comment type="subcellular location">
    <subcellularLocation>
        <location evidence="1">Cell membrane</location>
        <topology evidence="1">Multi-pass membrane protein</topology>
    </subcellularLocation>
</comment>
<dbReference type="FunFam" id="1.20.1740.10:FF:000024">
    <property type="entry name" value="High affinity cationic amino acid transporter 1"/>
    <property type="match status" value="1"/>
</dbReference>
<keyword evidence="3" id="KW-0813">Transport</keyword>
<evidence type="ECO:0000256" key="3">
    <source>
        <dbReference type="ARBA" id="ARBA00022448"/>
    </source>
</evidence>
<dbReference type="InterPro" id="IPR002293">
    <property type="entry name" value="AA/rel_permease1"/>
</dbReference>
<evidence type="ECO:0000256" key="12">
    <source>
        <dbReference type="ARBA" id="ARBA00034450"/>
    </source>
</evidence>
<dbReference type="PANTHER" id="PTHR43243">
    <property type="entry name" value="INNER MEMBRANE TRANSPORTER YGJI-RELATED"/>
    <property type="match status" value="1"/>
</dbReference>
<dbReference type="FunFam" id="1.20.1740.10:FF:000009">
    <property type="entry name" value="Low affinity cationic amino acid transporter 2"/>
    <property type="match status" value="1"/>
</dbReference>
<protein>
    <recommendedName>
        <fullName evidence="14">Cationic amino acid transporter C-terminal domain-containing protein</fullName>
    </recommendedName>
</protein>
<dbReference type="AlphaFoldDB" id="A0A8C4QWX8"/>
<comment type="catalytic activity">
    <reaction evidence="11">
        <text>L-arginine(in) = L-arginine(out)</text>
        <dbReference type="Rhea" id="RHEA:32143"/>
        <dbReference type="ChEBI" id="CHEBI:32682"/>
    </reaction>
</comment>
<evidence type="ECO:0000256" key="10">
    <source>
        <dbReference type="ARBA" id="ARBA00034422"/>
    </source>
</evidence>
<dbReference type="GeneTree" id="ENSGT00940000155349"/>
<keyword evidence="6" id="KW-0029">Amino-acid transport</keyword>
<feature type="transmembrane region" description="Helical" evidence="13">
    <location>
        <begin position="502"/>
        <end position="522"/>
    </location>
</feature>
<dbReference type="PANTHER" id="PTHR43243:SF105">
    <property type="entry name" value="CATIONIC AMINO ACID TRANSPORTER C-TERMINAL DOMAIN-CONTAINING PROTEIN"/>
    <property type="match status" value="1"/>
</dbReference>
<dbReference type="Gene3D" id="1.20.1740.10">
    <property type="entry name" value="Amino acid/polyamine transporter I"/>
    <property type="match status" value="2"/>
</dbReference>
<organism evidence="15 16">
    <name type="scientific">Eptatretus burgeri</name>
    <name type="common">Inshore hagfish</name>
    <dbReference type="NCBI Taxonomy" id="7764"/>
    <lineage>
        <taxon>Eukaryota</taxon>
        <taxon>Metazoa</taxon>
        <taxon>Chordata</taxon>
        <taxon>Craniata</taxon>
        <taxon>Vertebrata</taxon>
        <taxon>Cyclostomata</taxon>
        <taxon>Myxini</taxon>
        <taxon>Myxiniformes</taxon>
        <taxon>Myxinidae</taxon>
        <taxon>Eptatretinae</taxon>
        <taxon>Eptatretus</taxon>
    </lineage>
</organism>
<keyword evidence="7 13" id="KW-1133">Transmembrane helix</keyword>
<feature type="domain" description="Cationic amino acid transporter C-terminal" evidence="14">
    <location>
        <begin position="533"/>
        <end position="583"/>
    </location>
</feature>
<keyword evidence="8 13" id="KW-0472">Membrane</keyword>
<dbReference type="Pfam" id="PF13906">
    <property type="entry name" value="AA_permease_C"/>
    <property type="match status" value="1"/>
</dbReference>
<dbReference type="GO" id="GO:0061459">
    <property type="term" value="F:L-arginine transmembrane transporter activity"/>
    <property type="evidence" value="ECO:0007669"/>
    <property type="project" value="UniProtKB-ARBA"/>
</dbReference>
<feature type="transmembrane region" description="Helical" evidence="13">
    <location>
        <begin position="531"/>
        <end position="552"/>
    </location>
</feature>
<dbReference type="Ensembl" id="ENSEBUT00000021396.1">
    <property type="protein sequence ID" value="ENSEBUP00000020820.1"/>
    <property type="gene ID" value="ENSEBUG00000012824.1"/>
</dbReference>
<reference evidence="15" key="1">
    <citation type="submission" date="2025-05" db="UniProtKB">
        <authorList>
            <consortium name="Ensembl"/>
        </authorList>
    </citation>
    <scope>IDENTIFICATION</scope>
</reference>
<evidence type="ECO:0000256" key="1">
    <source>
        <dbReference type="ARBA" id="ARBA00004651"/>
    </source>
</evidence>
<dbReference type="Ensembl" id="ENSEBUT00000021330.1">
    <property type="protein sequence ID" value="ENSEBUP00000020754.1"/>
    <property type="gene ID" value="ENSEBUG00000012824.1"/>
</dbReference>
<dbReference type="Proteomes" id="UP000694388">
    <property type="component" value="Unplaced"/>
</dbReference>
<evidence type="ECO:0000259" key="14">
    <source>
        <dbReference type="Pfam" id="PF13906"/>
    </source>
</evidence>
<feature type="transmembrane region" description="Helical" evidence="13">
    <location>
        <begin position="101"/>
        <end position="124"/>
    </location>
</feature>
<dbReference type="GO" id="GO:0097638">
    <property type="term" value="P:L-arginine import across plasma membrane"/>
    <property type="evidence" value="ECO:0007669"/>
    <property type="project" value="TreeGrafter"/>
</dbReference>
<comment type="catalytic activity">
    <reaction evidence="12">
        <text>L-ornithine(in) = L-ornithine(out)</text>
        <dbReference type="Rhea" id="RHEA:71199"/>
        <dbReference type="ChEBI" id="CHEBI:46911"/>
    </reaction>
</comment>
<dbReference type="InterPro" id="IPR029485">
    <property type="entry name" value="CAT_C"/>
</dbReference>
<feature type="transmembrane region" description="Helical" evidence="13">
    <location>
        <begin position="333"/>
        <end position="359"/>
    </location>
</feature>
<evidence type="ECO:0000256" key="9">
    <source>
        <dbReference type="ARBA" id="ARBA00023180"/>
    </source>
</evidence>
<accession>A0A8C4QWX8</accession>
<comment type="catalytic activity">
    <reaction evidence="10">
        <text>L-lysine(in) = L-lysine(out)</text>
        <dbReference type="Rhea" id="RHEA:70935"/>
        <dbReference type="ChEBI" id="CHEBI:32551"/>
    </reaction>
</comment>
<feature type="transmembrane region" description="Helical" evidence="13">
    <location>
        <begin position="406"/>
        <end position="425"/>
    </location>
</feature>
<proteinExistence type="inferred from homology"/>
<keyword evidence="16" id="KW-1185">Reference proteome</keyword>
<feature type="transmembrane region" description="Helical" evidence="13">
    <location>
        <begin position="473"/>
        <end position="496"/>
    </location>
</feature>
<keyword evidence="5 13" id="KW-0812">Transmembrane</keyword>
<keyword evidence="4" id="KW-1003">Cell membrane</keyword>
<comment type="similarity">
    <text evidence="2">Belongs to the amino acid-polyamine-organocation (APC) superfamily. Cationic amino acid transporter (CAT) (TC 2.A.3.3) family.</text>
</comment>
<feature type="transmembrane region" description="Helical" evidence="13">
    <location>
        <begin position="193"/>
        <end position="212"/>
    </location>
</feature>
<name>A0A8C4QWX8_EPTBU</name>
<feature type="transmembrane region" description="Helical" evidence="13">
    <location>
        <begin position="243"/>
        <end position="263"/>
    </location>
</feature>
<dbReference type="NCBIfam" id="TIGR00906">
    <property type="entry name" value="2A0303"/>
    <property type="match status" value="1"/>
</dbReference>
<evidence type="ECO:0000313" key="16">
    <source>
        <dbReference type="Proteomes" id="UP000694388"/>
    </source>
</evidence>
<evidence type="ECO:0000256" key="4">
    <source>
        <dbReference type="ARBA" id="ARBA00022475"/>
    </source>
</evidence>
<evidence type="ECO:0000256" key="7">
    <source>
        <dbReference type="ARBA" id="ARBA00022989"/>
    </source>
</evidence>
<evidence type="ECO:0000256" key="8">
    <source>
        <dbReference type="ARBA" id="ARBA00023136"/>
    </source>
</evidence>
<evidence type="ECO:0000256" key="13">
    <source>
        <dbReference type="SAM" id="Phobius"/>
    </source>
</evidence>
<evidence type="ECO:0000256" key="5">
    <source>
        <dbReference type="ARBA" id="ARBA00022692"/>
    </source>
</evidence>
<dbReference type="Ensembl" id="ENSEBUT00000021360.1">
    <property type="protein sequence ID" value="ENSEBUP00000020783.1"/>
    <property type="gene ID" value="ENSEBUG00000012824.1"/>
</dbReference>
<feature type="transmembrane region" description="Helical" evidence="13">
    <location>
        <begin position="380"/>
        <end position="400"/>
    </location>
</feature>
<feature type="transmembrane region" description="Helical" evidence="13">
    <location>
        <begin position="564"/>
        <end position="581"/>
    </location>
</feature>
<evidence type="ECO:0000256" key="2">
    <source>
        <dbReference type="ARBA" id="ARBA00008572"/>
    </source>
</evidence>
<dbReference type="GO" id="GO:0005886">
    <property type="term" value="C:plasma membrane"/>
    <property type="evidence" value="ECO:0007669"/>
    <property type="project" value="UniProtKB-SubCell"/>
</dbReference>
<evidence type="ECO:0000256" key="6">
    <source>
        <dbReference type="ARBA" id="ARBA00022970"/>
    </source>
</evidence>
<keyword evidence="9" id="KW-0325">Glycoprotein</keyword>
<sequence>MAVGMCCTRFAGRMSRCKPMVTEDGDGPQLARCLTALDLVALGVGSTLGAGVYVLAGAVARNNSGPAIVLSFLIAAASSVLAGLCYAEFGARAPKAGSAYLYSYLTVGELCAFVTGWNLILSYVIGTSSVSRAWSATFDGLFGGAIASWMASVAPMNLSGLAPYPDVLAVVIIMLLSGVLSFGVAESALLTKIFTAINVLVIAFVMVAGLVMGDPANWNIDPDVVLNNTNTTLTEDDLGVGGFLPFGVVGMLAGAATCFYAFVGFDCIATTGEEVKNPQRAIPLAIIVSLLICFVAYFGVSAALTLLMPYYLLDEESPLPAAFQYVGWDPARYLVAVGSLCALSTSLLGSMFPLPRVVFAMARDGLLFRWLSRVSKRHTPVAATLSSGALAALMAFLFELKELVEMMSIGTLSAYSLVSACVLILRYRLDEDEGRFVEHEQEEEEQRWRMVLIDLLSPKSVQPTKTTARRASLSILTASLAIVVFCVFTAVCHKALASGTVWAAIIAALLLVTVFAATMLVWRQPQSQASLAFKVPLLPFLPVISMLVNVYLMVQLDSSTWTKFAIWMLAGFAIYFAYGMWHSSEEINQRCHSAKELRSPVSLASATLPSEPLESDVN</sequence>
<feature type="transmembrane region" description="Helical" evidence="13">
    <location>
        <begin position="67"/>
        <end position="89"/>
    </location>
</feature>
<feature type="transmembrane region" description="Helical" evidence="13">
    <location>
        <begin position="284"/>
        <end position="313"/>
    </location>
</feature>
<dbReference type="GO" id="GO:0015189">
    <property type="term" value="F:L-lysine transmembrane transporter activity"/>
    <property type="evidence" value="ECO:0007669"/>
    <property type="project" value="TreeGrafter"/>
</dbReference>
<evidence type="ECO:0000313" key="15">
    <source>
        <dbReference type="Ensembl" id="ENSEBUP00000020783.1"/>
    </source>
</evidence>
<dbReference type="InterPro" id="IPR004755">
    <property type="entry name" value="Cat_AA_permease"/>
</dbReference>